<dbReference type="Proteomes" id="UP000262142">
    <property type="component" value="Unassembled WGS sequence"/>
</dbReference>
<keyword evidence="2" id="KW-1185">Reference proteome</keyword>
<dbReference type="AlphaFoldDB" id="A0A383TX81"/>
<sequence length="76" mass="9193">MISPFNNKYLQYSVLKSIDINSRKHPENKFHKIIVNSLLPELENIPYNPYNKNIKEKIAEKMFPFYKLYLSLKKKF</sequence>
<proteinExistence type="predicted"/>
<name>A0A383TX81_9FLAO</name>
<gene>
    <name evidence="1" type="ORF">SAMEA104719789_00492</name>
</gene>
<accession>A0A383TX81</accession>
<evidence type="ECO:0000313" key="1">
    <source>
        <dbReference type="EMBL" id="SZD71393.1"/>
    </source>
</evidence>
<reference evidence="1 2" key="1">
    <citation type="submission" date="2018-09" db="EMBL/GenBank/DDBJ databases">
        <authorList>
            <consortium name="Pathogen Informatics"/>
        </authorList>
    </citation>
    <scope>NUCLEOTIDE SEQUENCE [LARGE SCALE GENOMIC DNA]</scope>
    <source>
        <strain evidence="1 2">OH-22767</strain>
    </source>
</reference>
<organism evidence="1 2">
    <name type="scientific">Candidatus Ornithobacterium hominis</name>
    <dbReference type="NCBI Taxonomy" id="2497989"/>
    <lineage>
        <taxon>Bacteria</taxon>
        <taxon>Pseudomonadati</taxon>
        <taxon>Bacteroidota</taxon>
        <taxon>Flavobacteriia</taxon>
        <taxon>Flavobacteriales</taxon>
        <taxon>Weeksellaceae</taxon>
        <taxon>Ornithobacterium</taxon>
    </lineage>
</organism>
<dbReference type="EMBL" id="UNSC01000001">
    <property type="protein sequence ID" value="SZD71393.1"/>
    <property type="molecule type" value="Genomic_DNA"/>
</dbReference>
<protein>
    <submittedName>
        <fullName evidence="1">Uncharacterized protein</fullName>
    </submittedName>
</protein>
<evidence type="ECO:0000313" key="2">
    <source>
        <dbReference type="Proteomes" id="UP000262142"/>
    </source>
</evidence>